<dbReference type="NCBIfam" id="TIGR00215">
    <property type="entry name" value="lpxB"/>
    <property type="match status" value="1"/>
</dbReference>
<dbReference type="GO" id="GO:0005543">
    <property type="term" value="F:phospholipid binding"/>
    <property type="evidence" value="ECO:0007669"/>
    <property type="project" value="TreeGrafter"/>
</dbReference>
<comment type="caution">
    <text evidence="11">The sequence shown here is derived from an EMBL/GenBank/DDBJ whole genome shotgun (WGS) entry which is preliminary data.</text>
</comment>
<sequence>MSSKRVLIVAGEASGDMHAANLVRELKKLEPEFSFFGIGGSRMENAGVELLRRTEELSVVGFSEVLSKLGAIRGAMSHLFRETSRRRPHMAVLVDYPGFNLRFARLIRGSIPKIFYYIGPQVWAWGGWRTRSVSLLFDGLISVIPFECDLYEGTRLECHFVGHPILDLVNPKVSKEDFRSECCSRSGPLIGMVPGSRKEEVRRILPIMLRCAKMIREKKKETCFAIGVAETIDTGFVRSLCEKIFEDVLVLEGKTYEVMQASDLLMVASGTATLEAAILGIPMFIIYKTSPLTWALAKALIKVRSVGLVNIIAGRRIVPEFIQFQATPRKICDQILFLLSNRERMEETKKALSEVRSRLGSPGASRRAAEIILDLSEKRCNLSASR</sequence>
<dbReference type="PANTHER" id="PTHR30372:SF4">
    <property type="entry name" value="LIPID-A-DISACCHARIDE SYNTHASE, MITOCHONDRIAL-RELATED"/>
    <property type="match status" value="1"/>
</dbReference>
<dbReference type="GO" id="GO:0009245">
    <property type="term" value="P:lipid A biosynthetic process"/>
    <property type="evidence" value="ECO:0007669"/>
    <property type="project" value="UniProtKB-UniRule"/>
</dbReference>
<evidence type="ECO:0000256" key="10">
    <source>
        <dbReference type="NCBIfam" id="TIGR00215"/>
    </source>
</evidence>
<keyword evidence="8" id="KW-0443">Lipid metabolism</keyword>
<evidence type="ECO:0000256" key="2">
    <source>
        <dbReference type="ARBA" id="ARBA00012687"/>
    </source>
</evidence>
<name>A0A523UUJ5_UNCT6</name>
<evidence type="ECO:0000256" key="5">
    <source>
        <dbReference type="ARBA" id="ARBA00022556"/>
    </source>
</evidence>
<dbReference type="Pfam" id="PF02684">
    <property type="entry name" value="LpxB"/>
    <property type="match status" value="1"/>
</dbReference>
<dbReference type="SUPFAM" id="SSF53756">
    <property type="entry name" value="UDP-Glycosyltransferase/glycogen phosphorylase"/>
    <property type="match status" value="1"/>
</dbReference>
<evidence type="ECO:0000313" key="11">
    <source>
        <dbReference type="EMBL" id="TET46195.1"/>
    </source>
</evidence>
<keyword evidence="5" id="KW-0441">Lipid A biosynthesis</keyword>
<keyword evidence="4" id="KW-0444">Lipid biosynthesis</keyword>
<proteinExistence type="predicted"/>
<evidence type="ECO:0000256" key="6">
    <source>
        <dbReference type="ARBA" id="ARBA00022676"/>
    </source>
</evidence>
<dbReference type="EC" id="2.4.1.182" evidence="2 10"/>
<dbReference type="EMBL" id="SOJN01000063">
    <property type="protein sequence ID" value="TET46195.1"/>
    <property type="molecule type" value="Genomic_DNA"/>
</dbReference>
<evidence type="ECO:0000256" key="9">
    <source>
        <dbReference type="ARBA" id="ARBA00048975"/>
    </source>
</evidence>
<organism evidence="11 12">
    <name type="scientific">candidate division TA06 bacterium</name>
    <dbReference type="NCBI Taxonomy" id="2250710"/>
    <lineage>
        <taxon>Bacteria</taxon>
        <taxon>Bacteria division TA06</taxon>
    </lineage>
</organism>
<evidence type="ECO:0000313" key="12">
    <source>
        <dbReference type="Proteomes" id="UP000315525"/>
    </source>
</evidence>
<evidence type="ECO:0000256" key="8">
    <source>
        <dbReference type="ARBA" id="ARBA00023098"/>
    </source>
</evidence>
<comment type="function">
    <text evidence="1">Condensation of UDP-2,3-diacylglucosamine and 2,3-diacylglucosamine-1-phosphate to form lipid A disaccharide, a precursor of lipid A, a phosphorylated glycolipid that anchors the lipopolysaccharide to the outer membrane of the cell.</text>
</comment>
<comment type="catalytic activity">
    <reaction evidence="9">
        <text>a lipid X + a UDP-2-N,3-O-bis[(3R)-3-hydroxyacyl]-alpha-D-glucosamine = a lipid A disaccharide + UDP + H(+)</text>
        <dbReference type="Rhea" id="RHEA:67828"/>
        <dbReference type="ChEBI" id="CHEBI:15378"/>
        <dbReference type="ChEBI" id="CHEBI:58223"/>
        <dbReference type="ChEBI" id="CHEBI:137748"/>
        <dbReference type="ChEBI" id="CHEBI:176338"/>
        <dbReference type="ChEBI" id="CHEBI:176343"/>
        <dbReference type="EC" id="2.4.1.182"/>
    </reaction>
</comment>
<keyword evidence="7 11" id="KW-0808">Transferase</keyword>
<dbReference type="GO" id="GO:0016020">
    <property type="term" value="C:membrane"/>
    <property type="evidence" value="ECO:0007669"/>
    <property type="project" value="GOC"/>
</dbReference>
<dbReference type="GO" id="GO:0008915">
    <property type="term" value="F:lipid-A-disaccharide synthase activity"/>
    <property type="evidence" value="ECO:0007669"/>
    <property type="project" value="UniProtKB-UniRule"/>
</dbReference>
<dbReference type="PANTHER" id="PTHR30372">
    <property type="entry name" value="LIPID-A-DISACCHARIDE SYNTHASE"/>
    <property type="match status" value="1"/>
</dbReference>
<dbReference type="InterPro" id="IPR003835">
    <property type="entry name" value="Glyco_trans_19"/>
</dbReference>
<gene>
    <name evidence="11" type="ORF">E3J62_04965</name>
</gene>
<evidence type="ECO:0000256" key="3">
    <source>
        <dbReference type="ARBA" id="ARBA00020902"/>
    </source>
</evidence>
<evidence type="ECO:0000256" key="1">
    <source>
        <dbReference type="ARBA" id="ARBA00002056"/>
    </source>
</evidence>
<dbReference type="AlphaFoldDB" id="A0A523UUJ5"/>
<evidence type="ECO:0000256" key="7">
    <source>
        <dbReference type="ARBA" id="ARBA00022679"/>
    </source>
</evidence>
<evidence type="ECO:0000256" key="4">
    <source>
        <dbReference type="ARBA" id="ARBA00022516"/>
    </source>
</evidence>
<reference evidence="11 12" key="1">
    <citation type="submission" date="2019-03" db="EMBL/GenBank/DDBJ databases">
        <title>Metabolic potential of uncultured bacteria and archaea associated with petroleum seepage in deep-sea sediments.</title>
        <authorList>
            <person name="Dong X."/>
            <person name="Hubert C."/>
        </authorList>
    </citation>
    <scope>NUCLEOTIDE SEQUENCE [LARGE SCALE GENOMIC DNA]</scope>
    <source>
        <strain evidence="11">E44_bin18</strain>
    </source>
</reference>
<keyword evidence="6 11" id="KW-0328">Glycosyltransferase</keyword>
<accession>A0A523UUJ5</accession>
<protein>
    <recommendedName>
        <fullName evidence="3 10">Lipid-A-disaccharide synthase</fullName>
        <ecNumber evidence="2 10">2.4.1.182</ecNumber>
    </recommendedName>
</protein>
<dbReference type="Proteomes" id="UP000315525">
    <property type="component" value="Unassembled WGS sequence"/>
</dbReference>